<dbReference type="Proteomes" id="UP000070700">
    <property type="component" value="Unassembled WGS sequence"/>
</dbReference>
<dbReference type="AlphaFoldDB" id="A0A194X9E6"/>
<dbReference type="RefSeq" id="XP_018071145.1">
    <property type="nucleotide sequence ID" value="XM_018218422.1"/>
</dbReference>
<gene>
    <name evidence="2" type="ORF">LY89DRAFT_718541</name>
</gene>
<feature type="coiled-coil region" evidence="1">
    <location>
        <begin position="16"/>
        <end position="96"/>
    </location>
</feature>
<name>A0A194X9E6_MOLSC</name>
<sequence>MATFEEGVEALMKLSKVEVENRKSEDMKEIVNYEKNIAKLHQRINHRCSKQLTSERFAHFRELREQAKKAKCRKSIAELEKKRSKKLNSLAEAEHALSKKMNQEDFETEVEKARALKESHVVRLELNAREIRFINVTLSKKVSGEMAENLWEQRYMVMSEEELQEELSFRMRDDLIFKEAIRRNALNDGTFQ</sequence>
<dbReference type="EMBL" id="KQ947415">
    <property type="protein sequence ID" value="KUJ16790.1"/>
    <property type="molecule type" value="Genomic_DNA"/>
</dbReference>
<organism evidence="2 3">
    <name type="scientific">Mollisia scopiformis</name>
    <name type="common">Conifer needle endophyte fungus</name>
    <name type="synonym">Phialocephala scopiformis</name>
    <dbReference type="NCBI Taxonomy" id="149040"/>
    <lineage>
        <taxon>Eukaryota</taxon>
        <taxon>Fungi</taxon>
        <taxon>Dikarya</taxon>
        <taxon>Ascomycota</taxon>
        <taxon>Pezizomycotina</taxon>
        <taxon>Leotiomycetes</taxon>
        <taxon>Helotiales</taxon>
        <taxon>Mollisiaceae</taxon>
        <taxon>Mollisia</taxon>
    </lineage>
</organism>
<keyword evidence="1" id="KW-0175">Coiled coil</keyword>
<dbReference type="InParanoid" id="A0A194X9E6"/>
<reference evidence="2 3" key="1">
    <citation type="submission" date="2015-10" db="EMBL/GenBank/DDBJ databases">
        <title>Full genome of DAOMC 229536 Phialocephala scopiformis, a fungal endophyte of spruce producing the potent anti-insectan compound rugulosin.</title>
        <authorList>
            <consortium name="DOE Joint Genome Institute"/>
            <person name="Walker A.K."/>
            <person name="Frasz S.L."/>
            <person name="Seifert K.A."/>
            <person name="Miller J.D."/>
            <person name="Mondo S.J."/>
            <person name="Labutti K."/>
            <person name="Lipzen A."/>
            <person name="Dockter R."/>
            <person name="Kennedy M."/>
            <person name="Grigoriev I.V."/>
            <person name="Spatafora J.W."/>
        </authorList>
    </citation>
    <scope>NUCLEOTIDE SEQUENCE [LARGE SCALE GENOMIC DNA]</scope>
    <source>
        <strain evidence="2 3">CBS 120377</strain>
    </source>
</reference>
<evidence type="ECO:0000256" key="1">
    <source>
        <dbReference type="SAM" id="Coils"/>
    </source>
</evidence>
<proteinExistence type="predicted"/>
<dbReference type="KEGG" id="psco:LY89DRAFT_718541"/>
<dbReference type="GeneID" id="28828148"/>
<protein>
    <submittedName>
        <fullName evidence="2">Uncharacterized protein</fullName>
    </submittedName>
</protein>
<accession>A0A194X9E6</accession>
<keyword evidence="3" id="KW-1185">Reference proteome</keyword>
<evidence type="ECO:0000313" key="2">
    <source>
        <dbReference type="EMBL" id="KUJ16790.1"/>
    </source>
</evidence>
<evidence type="ECO:0000313" key="3">
    <source>
        <dbReference type="Proteomes" id="UP000070700"/>
    </source>
</evidence>